<feature type="compositionally biased region" description="Low complexity" evidence="1">
    <location>
        <begin position="403"/>
        <end position="413"/>
    </location>
</feature>
<keyword evidence="2" id="KW-0812">Transmembrane</keyword>
<organism evidence="3 4">
    <name type="scientific">Eimeria brunetti</name>
    <dbReference type="NCBI Taxonomy" id="51314"/>
    <lineage>
        <taxon>Eukaryota</taxon>
        <taxon>Sar</taxon>
        <taxon>Alveolata</taxon>
        <taxon>Apicomplexa</taxon>
        <taxon>Conoidasida</taxon>
        <taxon>Coccidia</taxon>
        <taxon>Eucoccidiorida</taxon>
        <taxon>Eimeriorina</taxon>
        <taxon>Eimeriidae</taxon>
        <taxon>Eimeria</taxon>
    </lineage>
</organism>
<evidence type="ECO:0000256" key="2">
    <source>
        <dbReference type="SAM" id="Phobius"/>
    </source>
</evidence>
<dbReference type="Proteomes" id="UP000030750">
    <property type="component" value="Unassembled WGS sequence"/>
</dbReference>
<gene>
    <name evidence="3" type="ORF">EBH_0084770</name>
</gene>
<dbReference type="AlphaFoldDB" id="U6M2A1"/>
<sequence length="422" mass="44778">MQASPWSPELPFPAGEHPIAARRSHLFPANSGASEGVTPFFARQRRNRRAIIISTASSAILALVLAIYLCLSPIGLRKSDYPVTRRLASNDQDEKCQHLIELTGTGDELEDGISSGSTEPLQGADPVERTGPITREERNENLDEDAGQAKKPFLEESQNLTERLQGPSGPSPGSSEASSAQQRADSFQETQISASLRRHHEASASPVETTSHGAQAVAGLDGIEREFAETDPVEQWFIDYILQSSLISSLERSIEPSDDAHQLADGGGDRSHDTGFAGRTSSAKRRHSASDQDGGLQQAKKPLLEQSQHLSGGLHGPSHPSLASPSEVSSAQLPLQEIQPSGGLQGADGANTLSLTEEFEAAARGAEPIASLDSLENLLALQHLAEGLHGPSHHPLRPSPEVSSAQQQALSSQDIQPSGGSS</sequence>
<dbReference type="OrthoDB" id="10668575at2759"/>
<proteinExistence type="predicted"/>
<feature type="compositionally biased region" description="Basic and acidic residues" evidence="1">
    <location>
        <begin position="257"/>
        <end position="273"/>
    </location>
</feature>
<reference evidence="3" key="2">
    <citation type="submission" date="2013-10" db="EMBL/GenBank/DDBJ databases">
        <authorList>
            <person name="Aslett M."/>
        </authorList>
    </citation>
    <scope>NUCLEOTIDE SEQUENCE [LARGE SCALE GENOMIC DNA]</scope>
    <source>
        <strain evidence="3">Houghton</strain>
    </source>
</reference>
<keyword evidence="2" id="KW-0472">Membrane</keyword>
<protein>
    <recommendedName>
        <fullName evidence="5">Transmembrane protein</fullName>
    </recommendedName>
</protein>
<feature type="region of interest" description="Disordered" evidence="1">
    <location>
        <begin position="160"/>
        <end position="188"/>
    </location>
</feature>
<evidence type="ECO:0000313" key="3">
    <source>
        <dbReference type="EMBL" id="CDJ54210.1"/>
    </source>
</evidence>
<reference evidence="3" key="1">
    <citation type="submission" date="2013-10" db="EMBL/GenBank/DDBJ databases">
        <title>Genomic analysis of the causative agents of coccidiosis in chickens.</title>
        <authorList>
            <person name="Reid A.J."/>
            <person name="Blake D."/>
            <person name="Billington K."/>
            <person name="Browne H."/>
            <person name="Dunn M."/>
            <person name="Hung S."/>
            <person name="Kawahara F."/>
            <person name="Miranda-Saavedra D."/>
            <person name="Mourier T."/>
            <person name="Nagra H."/>
            <person name="Otto T.D."/>
            <person name="Rawlings N."/>
            <person name="Sanchez A."/>
            <person name="Sanders M."/>
            <person name="Subramaniam C."/>
            <person name="Tay Y."/>
            <person name="Dear P."/>
            <person name="Doerig C."/>
            <person name="Gruber A."/>
            <person name="Parkinson J."/>
            <person name="Shirley M."/>
            <person name="Wan K.L."/>
            <person name="Berriman M."/>
            <person name="Tomley F."/>
            <person name="Pain A."/>
        </authorList>
    </citation>
    <scope>NUCLEOTIDE SEQUENCE [LARGE SCALE GENOMIC DNA]</scope>
    <source>
        <strain evidence="3">Houghton</strain>
    </source>
</reference>
<dbReference type="EMBL" id="HG714204">
    <property type="protein sequence ID" value="CDJ54210.1"/>
    <property type="molecule type" value="Genomic_DNA"/>
</dbReference>
<name>U6M2A1_9EIME</name>
<feature type="region of interest" description="Disordered" evidence="1">
    <location>
        <begin position="106"/>
        <end position="147"/>
    </location>
</feature>
<feature type="region of interest" description="Disordered" evidence="1">
    <location>
        <begin position="386"/>
        <end position="422"/>
    </location>
</feature>
<feature type="region of interest" description="Disordered" evidence="1">
    <location>
        <begin position="257"/>
        <end position="332"/>
    </location>
</feature>
<keyword evidence="2" id="KW-1133">Transmembrane helix</keyword>
<keyword evidence="4" id="KW-1185">Reference proteome</keyword>
<feature type="transmembrane region" description="Helical" evidence="2">
    <location>
        <begin position="50"/>
        <end position="69"/>
    </location>
</feature>
<dbReference type="VEuPathDB" id="ToxoDB:EBH_0084770"/>
<evidence type="ECO:0000313" key="4">
    <source>
        <dbReference type="Proteomes" id="UP000030750"/>
    </source>
</evidence>
<accession>U6M2A1</accession>
<evidence type="ECO:0008006" key="5">
    <source>
        <dbReference type="Google" id="ProtNLM"/>
    </source>
</evidence>
<feature type="compositionally biased region" description="Low complexity" evidence="1">
    <location>
        <begin position="165"/>
        <end position="182"/>
    </location>
</feature>
<evidence type="ECO:0000256" key="1">
    <source>
        <dbReference type="SAM" id="MobiDB-lite"/>
    </source>
</evidence>
<feature type="compositionally biased region" description="Polar residues" evidence="1">
    <location>
        <begin position="321"/>
        <end position="332"/>
    </location>
</feature>